<dbReference type="AlphaFoldDB" id="A0A562UWM9"/>
<reference evidence="1 2" key="1">
    <citation type="submission" date="2019-07" db="EMBL/GenBank/DDBJ databases">
        <title>Genomic Encyclopedia of Archaeal and Bacterial Type Strains, Phase II (KMG-II): from individual species to whole genera.</title>
        <authorList>
            <person name="Goeker M."/>
        </authorList>
    </citation>
    <scope>NUCLEOTIDE SEQUENCE [LARGE SCALE GENOMIC DNA]</scope>
    <source>
        <strain evidence="1 2">ATCC BAA-2084</strain>
    </source>
</reference>
<name>A0A562UWM9_9SPHN</name>
<dbReference type="Proteomes" id="UP000320547">
    <property type="component" value="Unassembled WGS sequence"/>
</dbReference>
<dbReference type="PANTHER" id="PTHR40590:SF1">
    <property type="entry name" value="CYTOPLASMIC PROTEIN"/>
    <property type="match status" value="1"/>
</dbReference>
<evidence type="ECO:0000313" key="1">
    <source>
        <dbReference type="EMBL" id="TWJ09997.1"/>
    </source>
</evidence>
<dbReference type="Pfam" id="PF01963">
    <property type="entry name" value="TraB_PrgY_gumN"/>
    <property type="match status" value="1"/>
</dbReference>
<sequence>MVCLLAGVFALASCASEPQEPEASDTPPPSPILYEIADSDGAARGWLFGTMHALPDGVEWRTQTLGDVIDSADTLVVEIGDLADRRAISTTFTRLATSPRQTDIRSRVSAGDLPVLDDLMKKGNFSSRDFANVETWAAALMLAQVTSTGSTRNGVDGALINEFPADRVRELEGPFVQLSIFDRLAPQDQRDLLAGVIDEYRILQEDPERLRRAWLKGEEQALIQATQSGILADPELKQALLVERNRAWIDDIDVLIRDGRRPLVAVGAAHLVGEEGLAVLLEAQGYSLERLQ</sequence>
<dbReference type="InterPro" id="IPR047111">
    <property type="entry name" value="YbaP-like"/>
</dbReference>
<dbReference type="InterPro" id="IPR002816">
    <property type="entry name" value="TraB/PrgY/GumN_fam"/>
</dbReference>
<evidence type="ECO:0008006" key="3">
    <source>
        <dbReference type="Google" id="ProtNLM"/>
    </source>
</evidence>
<accession>A0A562UWM9</accession>
<dbReference type="STRING" id="476157.GCA_001663155_01703"/>
<evidence type="ECO:0000313" key="2">
    <source>
        <dbReference type="Proteomes" id="UP000320547"/>
    </source>
</evidence>
<gene>
    <name evidence="1" type="ORF">JN10_1654</name>
</gene>
<dbReference type="EMBL" id="VLLK01000001">
    <property type="protein sequence ID" value="TWJ09997.1"/>
    <property type="molecule type" value="Genomic_DNA"/>
</dbReference>
<protein>
    <recommendedName>
        <fullName evidence="3">TraB family protein</fullName>
    </recommendedName>
</protein>
<keyword evidence="2" id="KW-1185">Reference proteome</keyword>
<comment type="caution">
    <text evidence="1">The sequence shown here is derived from an EMBL/GenBank/DDBJ whole genome shotgun (WGS) entry which is preliminary data.</text>
</comment>
<dbReference type="PANTHER" id="PTHR40590">
    <property type="entry name" value="CYTOPLASMIC PROTEIN-RELATED"/>
    <property type="match status" value="1"/>
</dbReference>
<organism evidence="1 2">
    <name type="scientific">Altererythrobacter ishigakiensis</name>
    <dbReference type="NCBI Taxonomy" id="476157"/>
    <lineage>
        <taxon>Bacteria</taxon>
        <taxon>Pseudomonadati</taxon>
        <taxon>Pseudomonadota</taxon>
        <taxon>Alphaproteobacteria</taxon>
        <taxon>Sphingomonadales</taxon>
        <taxon>Erythrobacteraceae</taxon>
        <taxon>Altererythrobacter</taxon>
    </lineage>
</organism>
<dbReference type="CDD" id="cd14789">
    <property type="entry name" value="Tiki"/>
    <property type="match status" value="1"/>
</dbReference>
<proteinExistence type="predicted"/>